<dbReference type="EMBL" id="NRRL01000009">
    <property type="protein sequence ID" value="MBK1667633.1"/>
    <property type="molecule type" value="Genomic_DNA"/>
</dbReference>
<reference evidence="1 2" key="1">
    <citation type="journal article" date="2020" name="Microorganisms">
        <title>Osmotic Adaptation and Compatible Solute Biosynthesis of Phototrophic Bacteria as Revealed from Genome Analyses.</title>
        <authorList>
            <person name="Imhoff J.F."/>
            <person name="Rahn T."/>
            <person name="Kunzel S."/>
            <person name="Keller A."/>
            <person name="Neulinger S.C."/>
        </authorList>
    </citation>
    <scope>NUCLEOTIDE SEQUENCE [LARGE SCALE GENOMIC DNA]</scope>
    <source>
        <strain evidence="1 2">DSM 9895</strain>
    </source>
</reference>
<comment type="caution">
    <text evidence="1">The sequence shown here is derived from an EMBL/GenBank/DDBJ whole genome shotgun (WGS) entry which is preliminary data.</text>
</comment>
<evidence type="ECO:0008006" key="3">
    <source>
        <dbReference type="Google" id="ProtNLM"/>
    </source>
</evidence>
<dbReference type="Proteomes" id="UP001296873">
    <property type="component" value="Unassembled WGS sequence"/>
</dbReference>
<accession>A0ABS1DB03</accession>
<evidence type="ECO:0000313" key="1">
    <source>
        <dbReference type="EMBL" id="MBK1667633.1"/>
    </source>
</evidence>
<evidence type="ECO:0000313" key="2">
    <source>
        <dbReference type="Proteomes" id="UP001296873"/>
    </source>
</evidence>
<gene>
    <name evidence="1" type="ORF">CKO28_06245</name>
</gene>
<keyword evidence="2" id="KW-1185">Reference proteome</keyword>
<sequence length="164" mass="18343">MTPDAANLLDQQLRLFRAKFGREPAPEDPVFFDPDAEEPRPLSSETWHAEDMVRREVQVHHIGVGFKERTKGRVKMVQTRIARLFAVSPKLHKPAQDDRMGYLLEVMGRASDSELAAMAEGISEARGVTFVDIWAFDHTGAFTIEYTAGQPVEIRRLGSVPAPG</sequence>
<proteinExistence type="predicted"/>
<protein>
    <recommendedName>
        <fullName evidence="3">Phage portal protein</fullName>
    </recommendedName>
</protein>
<name>A0ABS1DB03_9PROT</name>
<organism evidence="1 2">
    <name type="scientific">Rhodovibrio sodomensis</name>
    <dbReference type="NCBI Taxonomy" id="1088"/>
    <lineage>
        <taxon>Bacteria</taxon>
        <taxon>Pseudomonadati</taxon>
        <taxon>Pseudomonadota</taxon>
        <taxon>Alphaproteobacteria</taxon>
        <taxon>Rhodospirillales</taxon>
        <taxon>Rhodovibrionaceae</taxon>
        <taxon>Rhodovibrio</taxon>
    </lineage>
</organism>